<evidence type="ECO:0000313" key="2">
    <source>
        <dbReference type="EMBL" id="ADQ81005.1"/>
    </source>
</evidence>
<dbReference type="STRING" id="694427.Palpr_2876"/>
<dbReference type="eggNOG" id="ENOG5031C6A">
    <property type="taxonomic scope" value="Bacteria"/>
</dbReference>
<dbReference type="EMBL" id="CP002345">
    <property type="protein sequence ID" value="ADQ81005.1"/>
    <property type="molecule type" value="Genomic_DNA"/>
</dbReference>
<dbReference type="HOGENOM" id="CLU_136707_1_0_10"/>
<keyword evidence="1" id="KW-0812">Transmembrane</keyword>
<keyword evidence="1" id="KW-0472">Membrane</keyword>
<evidence type="ECO:0000313" key="3">
    <source>
        <dbReference type="Proteomes" id="UP000008718"/>
    </source>
</evidence>
<dbReference type="AlphaFoldDB" id="E4T8G1"/>
<dbReference type="Proteomes" id="UP000008718">
    <property type="component" value="Chromosome"/>
</dbReference>
<accession>E4T8G1</accession>
<evidence type="ECO:0008006" key="4">
    <source>
        <dbReference type="Google" id="ProtNLM"/>
    </source>
</evidence>
<dbReference type="KEGG" id="ppn:Palpr_2876"/>
<reference evidence="2 3" key="2">
    <citation type="journal article" date="2011" name="Stand. Genomic Sci.">
        <title>Complete genome sequence of Paludibacter propionicigenes type strain (WB4).</title>
        <authorList>
            <person name="Gronow S."/>
            <person name="Munk C."/>
            <person name="Lapidus A."/>
            <person name="Nolan M."/>
            <person name="Lucas S."/>
            <person name="Hammon N."/>
            <person name="Deshpande S."/>
            <person name="Cheng J.F."/>
            <person name="Tapia R."/>
            <person name="Han C."/>
            <person name="Goodwin L."/>
            <person name="Pitluck S."/>
            <person name="Liolios K."/>
            <person name="Ivanova N."/>
            <person name="Mavromatis K."/>
            <person name="Mikhailova N."/>
            <person name="Pati A."/>
            <person name="Chen A."/>
            <person name="Palaniappan K."/>
            <person name="Land M."/>
            <person name="Hauser L."/>
            <person name="Chang Y.J."/>
            <person name="Jeffries C.D."/>
            <person name="Brambilla E."/>
            <person name="Rohde M."/>
            <person name="Goker M."/>
            <person name="Detter J.C."/>
            <person name="Woyke T."/>
            <person name="Bristow J."/>
            <person name="Eisen J.A."/>
            <person name="Markowitz V."/>
            <person name="Hugenholtz P."/>
            <person name="Kyrpides N.C."/>
            <person name="Klenk H.P."/>
        </authorList>
    </citation>
    <scope>NUCLEOTIDE SEQUENCE [LARGE SCALE GENOMIC DNA]</scope>
    <source>
        <strain evidence="3">DSM 17365 / JCM 13257 / WB4</strain>
    </source>
</reference>
<name>E4T8G1_PALPW</name>
<keyword evidence="3" id="KW-1185">Reference proteome</keyword>
<gene>
    <name evidence="2" type="ordered locus">Palpr_2876</name>
</gene>
<reference key="1">
    <citation type="submission" date="2010-11" db="EMBL/GenBank/DDBJ databases">
        <title>The complete genome of Paludibacter propionicigenes DSM 17365.</title>
        <authorList>
            <consortium name="US DOE Joint Genome Institute (JGI-PGF)"/>
            <person name="Lucas S."/>
            <person name="Copeland A."/>
            <person name="Lapidus A."/>
            <person name="Bruce D."/>
            <person name="Goodwin L."/>
            <person name="Pitluck S."/>
            <person name="Kyrpides N."/>
            <person name="Mavromatis K."/>
            <person name="Ivanova N."/>
            <person name="Munk A.C."/>
            <person name="Brettin T."/>
            <person name="Detter J.C."/>
            <person name="Han C."/>
            <person name="Tapia R."/>
            <person name="Land M."/>
            <person name="Hauser L."/>
            <person name="Markowitz V."/>
            <person name="Cheng J.-F."/>
            <person name="Hugenholtz P."/>
            <person name="Woyke T."/>
            <person name="Wu D."/>
            <person name="Gronow S."/>
            <person name="Wellnitz S."/>
            <person name="Brambilla E."/>
            <person name="Klenk H.-P."/>
            <person name="Eisen J.A."/>
        </authorList>
    </citation>
    <scope>NUCLEOTIDE SEQUENCE</scope>
    <source>
        <strain>WB4</strain>
    </source>
</reference>
<feature type="transmembrane region" description="Helical" evidence="1">
    <location>
        <begin position="23"/>
        <end position="46"/>
    </location>
</feature>
<protein>
    <recommendedName>
        <fullName evidence="4">6-phosphogluconate dehydrogenase</fullName>
    </recommendedName>
</protein>
<evidence type="ECO:0000256" key="1">
    <source>
        <dbReference type="SAM" id="Phobius"/>
    </source>
</evidence>
<sequence length="141" mass="16185">MSYICIQNNFYPKNMNPKLKKGLTIGTLIAILVFAIWIYIKFYFVFGEGVKAGELNYFVRKGYIFKTYEGKMIQAGFRAQTAGTVQSYEFPFSVEDKTVADSLMRCSGKNVELHYKEYLGTLPWRGVNTFVVDKIVSVKNK</sequence>
<keyword evidence="1" id="KW-1133">Transmembrane helix</keyword>
<organism evidence="2 3">
    <name type="scientific">Paludibacter propionicigenes (strain DSM 17365 / JCM 13257 / WB4)</name>
    <dbReference type="NCBI Taxonomy" id="694427"/>
    <lineage>
        <taxon>Bacteria</taxon>
        <taxon>Pseudomonadati</taxon>
        <taxon>Bacteroidota</taxon>
        <taxon>Bacteroidia</taxon>
        <taxon>Bacteroidales</taxon>
        <taxon>Paludibacteraceae</taxon>
        <taxon>Paludibacter</taxon>
    </lineage>
</organism>
<proteinExistence type="predicted"/>